<evidence type="ECO:0000256" key="1">
    <source>
        <dbReference type="SAM" id="SignalP"/>
    </source>
</evidence>
<comment type="caution">
    <text evidence="3">The sequence shown here is derived from an EMBL/GenBank/DDBJ whole genome shotgun (WGS) entry which is preliminary data.</text>
</comment>
<feature type="signal peptide" evidence="1">
    <location>
        <begin position="1"/>
        <end position="26"/>
    </location>
</feature>
<dbReference type="AlphaFoldDB" id="A0A3N7HS96"/>
<feature type="chain" id="PRO_5018272335" evidence="1">
    <location>
        <begin position="27"/>
        <end position="573"/>
    </location>
</feature>
<keyword evidence="4" id="KW-1185">Reference proteome</keyword>
<protein>
    <submittedName>
        <fullName evidence="3">DUF4382 domain-containing protein</fullName>
    </submittedName>
</protein>
<reference evidence="3 4" key="2">
    <citation type="submission" date="2018-12" db="EMBL/GenBank/DDBJ databases">
        <title>Rhizobacter gummiphilus sp. nov., a rubber-degrading bacterium isolated from the soil of a botanical garden in Japan.</title>
        <authorList>
            <person name="Shunsuke S.S."/>
        </authorList>
    </citation>
    <scope>NUCLEOTIDE SEQUENCE [LARGE SCALE GENOMIC DNA]</scope>
    <source>
        <strain evidence="3 4">S-16</strain>
    </source>
</reference>
<feature type="domain" description="DUF4382" evidence="2">
    <location>
        <begin position="46"/>
        <end position="205"/>
    </location>
</feature>
<accession>A0A3N7HS96</accession>
<dbReference type="Pfam" id="PF14321">
    <property type="entry name" value="DUF4382"/>
    <property type="match status" value="1"/>
</dbReference>
<evidence type="ECO:0000259" key="2">
    <source>
        <dbReference type="Pfam" id="PF14321"/>
    </source>
</evidence>
<evidence type="ECO:0000313" key="4">
    <source>
        <dbReference type="Proteomes" id="UP000267464"/>
    </source>
</evidence>
<keyword evidence="1" id="KW-0732">Signal</keyword>
<organism evidence="3 4">
    <name type="scientific">Piscinibacter terrae</name>
    <dbReference type="NCBI Taxonomy" id="2496871"/>
    <lineage>
        <taxon>Bacteria</taxon>
        <taxon>Pseudomonadati</taxon>
        <taxon>Pseudomonadota</taxon>
        <taxon>Betaproteobacteria</taxon>
        <taxon>Burkholderiales</taxon>
        <taxon>Sphaerotilaceae</taxon>
        <taxon>Piscinibacter</taxon>
    </lineage>
</organism>
<dbReference type="Proteomes" id="UP000267464">
    <property type="component" value="Unassembled WGS sequence"/>
</dbReference>
<proteinExistence type="predicted"/>
<reference evidence="3 4" key="1">
    <citation type="submission" date="2018-08" db="EMBL/GenBank/DDBJ databases">
        <authorList>
            <person name="Khan S.A."/>
            <person name="Jeon C.O."/>
            <person name="Chun B.H."/>
            <person name="Jeong S.E."/>
        </authorList>
    </citation>
    <scope>NUCLEOTIDE SEQUENCE [LARGE SCALE GENOMIC DNA]</scope>
    <source>
        <strain evidence="3 4">S-16</strain>
    </source>
</reference>
<name>A0A3N7HS96_9BURK</name>
<dbReference type="InterPro" id="IPR025491">
    <property type="entry name" value="DUF4382"/>
</dbReference>
<evidence type="ECO:0000313" key="3">
    <source>
        <dbReference type="EMBL" id="RQP25140.1"/>
    </source>
</evidence>
<dbReference type="RefSeq" id="WP_124540046.1">
    <property type="nucleotide sequence ID" value="NZ_QUSW01000002.1"/>
</dbReference>
<dbReference type="EMBL" id="QUSW01000002">
    <property type="protein sequence ID" value="RQP25140.1"/>
    <property type="molecule type" value="Genomic_DNA"/>
</dbReference>
<gene>
    <name evidence="3" type="ORF">DZC73_09840</name>
</gene>
<dbReference type="OrthoDB" id="9149474at2"/>
<sequence length="573" mass="58915">MSFLQAWRSRGAALAASCLLLLSACGGGGSSGDGGGVTPTPGGPLGSLSIGITGGVPTGTQHVWVTIDSIALHADPDQPWSVNDSSWKVIRLDAPKTIDLAASVNGVLTRIITGQAVAAGDYAQIRLFLSRHDDVLTDAAKTAKLSWNTQVDYLDAAGMLRQVPLEVYGNQLGIRAGGSFNVSATVSTDLTFQLDVSKTLVRVASDDGVDRFIARPELRVYDIAKTGAIIGILDKSVFCTGGATTGCVYDAMVTAQRPSDDGLTMVSVRSTPVVMGDTYAAFALYPLPALPAGQGFDVVIHGRNMRTMVVKAVPAAADDLLAANPTQLGVDLSDPNHPVPAPLVPQLSTAGDAMVTLASPTIPKSASLRFSQTLPGTGELPHEIVSANVDAFSGLFAKPVPVPTGPLRVATYTNGSALAFSDVTPVEGSDQYTLTTAGTRYDFERSGVVGVAGGSTTAVTPTSTSRRAGLNPVSTAITVTVPSSKYDAAELVISDVGGVVHTQDVAVNSSGTTVSVDLPAGTYASQLGGTAVYSVFVRAWKRSSPSTTLQWAHAASVVDLRSAASASTSVNVP</sequence>